<evidence type="ECO:0000313" key="1">
    <source>
        <dbReference type="EMBL" id="OQR99042.1"/>
    </source>
</evidence>
<sequence>MPNAKIEVAVAAALALTGAFTWKKQLHFVYCRQENMPSAKVEIVVASLLGVAGGLVWKRYANAELNKFDAYYAHLKKQNN</sequence>
<evidence type="ECO:0000313" key="2">
    <source>
        <dbReference type="Proteomes" id="UP000243579"/>
    </source>
</evidence>
<protein>
    <submittedName>
        <fullName evidence="1">Uncharacterized protein</fullName>
    </submittedName>
</protein>
<dbReference type="AlphaFoldDB" id="A0A1V9ZM31"/>
<keyword evidence="2" id="KW-1185">Reference proteome</keyword>
<name>A0A1V9ZM31_ACHHY</name>
<proteinExistence type="predicted"/>
<dbReference type="EMBL" id="JNBR01000075">
    <property type="protein sequence ID" value="OQR99042.1"/>
    <property type="molecule type" value="Genomic_DNA"/>
</dbReference>
<accession>A0A1V9ZM31</accession>
<gene>
    <name evidence="1" type="ORF">ACHHYP_20325</name>
</gene>
<comment type="caution">
    <text evidence="1">The sequence shown here is derived from an EMBL/GenBank/DDBJ whole genome shotgun (WGS) entry which is preliminary data.</text>
</comment>
<organism evidence="1 2">
    <name type="scientific">Achlya hypogyna</name>
    <name type="common">Oomycete</name>
    <name type="synonym">Protoachlya hypogyna</name>
    <dbReference type="NCBI Taxonomy" id="1202772"/>
    <lineage>
        <taxon>Eukaryota</taxon>
        <taxon>Sar</taxon>
        <taxon>Stramenopiles</taxon>
        <taxon>Oomycota</taxon>
        <taxon>Saprolegniomycetes</taxon>
        <taxon>Saprolegniales</taxon>
        <taxon>Achlyaceae</taxon>
        <taxon>Achlya</taxon>
    </lineage>
</organism>
<dbReference type="Proteomes" id="UP000243579">
    <property type="component" value="Unassembled WGS sequence"/>
</dbReference>
<reference evidence="1 2" key="1">
    <citation type="journal article" date="2014" name="Genome Biol. Evol.">
        <title>The secreted proteins of Achlya hypogyna and Thraustotheca clavata identify the ancestral oomycete secretome and reveal gene acquisitions by horizontal gene transfer.</title>
        <authorList>
            <person name="Misner I."/>
            <person name="Blouin N."/>
            <person name="Leonard G."/>
            <person name="Richards T.A."/>
            <person name="Lane C.E."/>
        </authorList>
    </citation>
    <scope>NUCLEOTIDE SEQUENCE [LARGE SCALE GENOMIC DNA]</scope>
    <source>
        <strain evidence="1 2">ATCC 48635</strain>
    </source>
</reference>
<dbReference type="OrthoDB" id="506921at2759"/>